<dbReference type="PANTHER" id="PTHR32343">
    <property type="entry name" value="SERINE/ARGININE-RICH SPLICING FACTOR"/>
    <property type="match status" value="1"/>
</dbReference>
<feature type="non-terminal residue" evidence="4">
    <location>
        <position position="1"/>
    </location>
</feature>
<evidence type="ECO:0000256" key="2">
    <source>
        <dbReference type="SAM" id="MobiDB-lite"/>
    </source>
</evidence>
<protein>
    <recommendedName>
        <fullName evidence="3">RRM domain-containing protein</fullName>
    </recommendedName>
</protein>
<dbReference type="PROSITE" id="PS50102">
    <property type="entry name" value="RRM"/>
    <property type="match status" value="1"/>
</dbReference>
<proteinExistence type="predicted"/>
<evidence type="ECO:0000259" key="3">
    <source>
        <dbReference type="PROSITE" id="PS50102"/>
    </source>
</evidence>
<dbReference type="EMBL" id="JAGKQM010000017">
    <property type="protein sequence ID" value="KAH0870802.1"/>
    <property type="molecule type" value="Genomic_DNA"/>
</dbReference>
<feature type="domain" description="RRM" evidence="3">
    <location>
        <begin position="53"/>
        <end position="127"/>
    </location>
</feature>
<dbReference type="Pfam" id="PF00076">
    <property type="entry name" value="RRM_1"/>
    <property type="match status" value="1"/>
</dbReference>
<evidence type="ECO:0000313" key="5">
    <source>
        <dbReference type="Proteomes" id="UP000824890"/>
    </source>
</evidence>
<gene>
    <name evidence="4" type="ORF">HID58_077824</name>
</gene>
<evidence type="ECO:0000313" key="4">
    <source>
        <dbReference type="EMBL" id="KAH0870802.1"/>
    </source>
</evidence>
<dbReference type="InterPro" id="IPR012677">
    <property type="entry name" value="Nucleotide-bd_a/b_plait_sf"/>
</dbReference>
<feature type="region of interest" description="Disordered" evidence="2">
    <location>
        <begin position="304"/>
        <end position="352"/>
    </location>
</feature>
<dbReference type="InterPro" id="IPR035979">
    <property type="entry name" value="RBD_domain_sf"/>
</dbReference>
<feature type="compositionally biased region" description="Basic and acidic residues" evidence="2">
    <location>
        <begin position="304"/>
        <end position="338"/>
    </location>
</feature>
<dbReference type="Proteomes" id="UP000824890">
    <property type="component" value="Unassembled WGS sequence"/>
</dbReference>
<dbReference type="SUPFAM" id="SSF54928">
    <property type="entry name" value="RNA-binding domain, RBD"/>
    <property type="match status" value="2"/>
</dbReference>
<dbReference type="InterPro" id="IPR000504">
    <property type="entry name" value="RRM_dom"/>
</dbReference>
<dbReference type="Gene3D" id="3.30.70.330">
    <property type="match status" value="1"/>
</dbReference>
<sequence length="789" mass="86003">FAYSSGENKEKNQKKKKLKTFRSASSDLRHVVIVLGHNIVILVTLHLCLQMMTTVKVSNVSLGATDRDLKEFFSFSGDILYLETQSETERSKLAYVTFKDLQGAETAVLLSGATIVDSSVIVTMAPDYQLSPEALASLEPKEISKSPRAGDSVLRKAEDVVSSMLAKGFILGKDAIAKAKSVDEKHQLTSTASAKVASLDKKLGFTDKINTGTVVVGDKVREVDHKYQVSEKTKSAIAAAEQTVSNAGSAIMKNRYVLTGATWVTGAFNKVAKAAEEVGQKAKEKVGMAEEEDKRKVVDEFARVHLSESPKAPSSKEDDVHEPKRSESPEPKESEHQEPQQQQQSSQPNSDCARLKCPSPLGHPTCVKGGCECPFEEHAALPDDTNCGVAACFDYCKARGEMMTTVEVSNVSLGATDRDLKEFVSFSGGILYPETLSEAERSKLAYVTFKDLQGAETAVLLSEPKDSSKSPRAGDSVFRKAEDVVSSMLAKGFILGKDAIAKAKSVDEKHQLTSTASARVASLDKKFGFTDKINTGTVVVDDKVYRFWHKMNNELALITLIVLDLNVQENMDNPFVWTLTVNALFKIMGHYLLIPTVERKDSSKSLRAGESVLRKAEDVVSSMLAKGFILGKDAIAKAKNVEEKHQLTSTASAKVASLDKKLGFTDKINTGTVVVGDKVREVDHKHQTVSNAGSAIMKNRYVLTGATWVTGAFNKVAKAAEEVGQKAKEKVGMAEEEDKRKVVDEFARVHLSESPKPPSSKDEDVHEPRRFESPRQQQQTSPPVAPAQP</sequence>
<feature type="region of interest" description="Disordered" evidence="2">
    <location>
        <begin position="726"/>
        <end position="789"/>
    </location>
</feature>
<dbReference type="PANTHER" id="PTHR32343:SF74">
    <property type="entry name" value="RRM-CONTAINING PROTEIN-RELATED"/>
    <property type="match status" value="1"/>
</dbReference>
<reference evidence="4 5" key="1">
    <citation type="submission" date="2021-05" db="EMBL/GenBank/DDBJ databases">
        <title>Genome Assembly of Synthetic Allotetraploid Brassica napus Reveals Homoeologous Exchanges between Subgenomes.</title>
        <authorList>
            <person name="Davis J.T."/>
        </authorList>
    </citation>
    <scope>NUCLEOTIDE SEQUENCE [LARGE SCALE GENOMIC DNA]</scope>
    <source>
        <strain evidence="5">cv. Da-Ae</strain>
        <tissue evidence="4">Seedling</tissue>
    </source>
</reference>
<accession>A0ABQ7YRR1</accession>
<keyword evidence="1" id="KW-0694">RNA-binding</keyword>
<feature type="compositionally biased region" description="Low complexity" evidence="2">
    <location>
        <begin position="339"/>
        <end position="348"/>
    </location>
</feature>
<evidence type="ECO:0000256" key="1">
    <source>
        <dbReference type="PROSITE-ProRule" id="PRU00176"/>
    </source>
</evidence>
<comment type="caution">
    <text evidence="4">The sequence shown here is derived from an EMBL/GenBank/DDBJ whole genome shotgun (WGS) entry which is preliminary data.</text>
</comment>
<name>A0ABQ7YRR1_BRANA</name>
<dbReference type="SMART" id="SM00360">
    <property type="entry name" value="RRM"/>
    <property type="match status" value="2"/>
</dbReference>
<keyword evidence="5" id="KW-1185">Reference proteome</keyword>
<organism evidence="4 5">
    <name type="scientific">Brassica napus</name>
    <name type="common">Rape</name>
    <dbReference type="NCBI Taxonomy" id="3708"/>
    <lineage>
        <taxon>Eukaryota</taxon>
        <taxon>Viridiplantae</taxon>
        <taxon>Streptophyta</taxon>
        <taxon>Embryophyta</taxon>
        <taxon>Tracheophyta</taxon>
        <taxon>Spermatophyta</taxon>
        <taxon>Magnoliopsida</taxon>
        <taxon>eudicotyledons</taxon>
        <taxon>Gunneridae</taxon>
        <taxon>Pentapetalae</taxon>
        <taxon>rosids</taxon>
        <taxon>malvids</taxon>
        <taxon>Brassicales</taxon>
        <taxon>Brassicaceae</taxon>
        <taxon>Brassiceae</taxon>
        <taxon>Brassica</taxon>
    </lineage>
</organism>
<feature type="compositionally biased region" description="Basic and acidic residues" evidence="2">
    <location>
        <begin position="726"/>
        <end position="773"/>
    </location>
</feature>